<dbReference type="AlphaFoldDB" id="A0A5B6VLK0"/>
<protein>
    <submittedName>
        <fullName evidence="1">Reverse transcriptase</fullName>
    </submittedName>
</protein>
<keyword evidence="1" id="KW-0695">RNA-directed DNA polymerase</keyword>
<dbReference type="OrthoDB" id="1422427at2759"/>
<accession>A0A5B6VLK0</accession>
<dbReference type="GO" id="GO:0003964">
    <property type="term" value="F:RNA-directed DNA polymerase activity"/>
    <property type="evidence" value="ECO:0007669"/>
    <property type="project" value="UniProtKB-KW"/>
</dbReference>
<evidence type="ECO:0000313" key="2">
    <source>
        <dbReference type="Proteomes" id="UP000325315"/>
    </source>
</evidence>
<evidence type="ECO:0000313" key="1">
    <source>
        <dbReference type="EMBL" id="KAA3469928.1"/>
    </source>
</evidence>
<gene>
    <name evidence="1" type="ORF">EPI10_015676</name>
</gene>
<dbReference type="Proteomes" id="UP000325315">
    <property type="component" value="Unassembled WGS sequence"/>
</dbReference>
<dbReference type="EMBL" id="SMMG02000006">
    <property type="protein sequence ID" value="KAA3469928.1"/>
    <property type="molecule type" value="Genomic_DNA"/>
</dbReference>
<keyword evidence="1" id="KW-0548">Nucleotidyltransferase</keyword>
<sequence>MERFMCTKVCWRLRFSRFFYSWRIWNCLLSKVLKARYYPKTNFLSIGLRTYPSLTWRSILCAKGFTKVTDLINREQGTWKEDVIRDIVEADQVETILSIPIAQMKPPDLKFWQVEGTGEYTIKNGYKLLLHESFSN</sequence>
<name>A0A5B6VLK0_9ROSI</name>
<organism evidence="1 2">
    <name type="scientific">Gossypium australe</name>
    <dbReference type="NCBI Taxonomy" id="47621"/>
    <lineage>
        <taxon>Eukaryota</taxon>
        <taxon>Viridiplantae</taxon>
        <taxon>Streptophyta</taxon>
        <taxon>Embryophyta</taxon>
        <taxon>Tracheophyta</taxon>
        <taxon>Spermatophyta</taxon>
        <taxon>Magnoliopsida</taxon>
        <taxon>eudicotyledons</taxon>
        <taxon>Gunneridae</taxon>
        <taxon>Pentapetalae</taxon>
        <taxon>rosids</taxon>
        <taxon>malvids</taxon>
        <taxon>Malvales</taxon>
        <taxon>Malvaceae</taxon>
        <taxon>Malvoideae</taxon>
        <taxon>Gossypium</taxon>
    </lineage>
</organism>
<comment type="caution">
    <text evidence="1">The sequence shown here is derived from an EMBL/GenBank/DDBJ whole genome shotgun (WGS) entry which is preliminary data.</text>
</comment>
<proteinExistence type="predicted"/>
<keyword evidence="2" id="KW-1185">Reference proteome</keyword>
<keyword evidence="1" id="KW-0808">Transferase</keyword>
<reference evidence="2" key="1">
    <citation type="journal article" date="2019" name="Plant Biotechnol. J.">
        <title>Genome sequencing of the Australian wild diploid species Gossypium australe highlights disease resistance and delayed gland morphogenesis.</title>
        <authorList>
            <person name="Cai Y."/>
            <person name="Cai X."/>
            <person name="Wang Q."/>
            <person name="Wang P."/>
            <person name="Zhang Y."/>
            <person name="Cai C."/>
            <person name="Xu Y."/>
            <person name="Wang K."/>
            <person name="Zhou Z."/>
            <person name="Wang C."/>
            <person name="Geng S."/>
            <person name="Li B."/>
            <person name="Dong Q."/>
            <person name="Hou Y."/>
            <person name="Wang H."/>
            <person name="Ai P."/>
            <person name="Liu Z."/>
            <person name="Yi F."/>
            <person name="Sun M."/>
            <person name="An G."/>
            <person name="Cheng J."/>
            <person name="Zhang Y."/>
            <person name="Shi Q."/>
            <person name="Xie Y."/>
            <person name="Shi X."/>
            <person name="Chang Y."/>
            <person name="Huang F."/>
            <person name="Chen Y."/>
            <person name="Hong S."/>
            <person name="Mi L."/>
            <person name="Sun Q."/>
            <person name="Zhang L."/>
            <person name="Zhou B."/>
            <person name="Peng R."/>
            <person name="Zhang X."/>
            <person name="Liu F."/>
        </authorList>
    </citation>
    <scope>NUCLEOTIDE SEQUENCE [LARGE SCALE GENOMIC DNA]</scope>
    <source>
        <strain evidence="2">cv. PA1801</strain>
    </source>
</reference>